<evidence type="ECO:0000256" key="1">
    <source>
        <dbReference type="SAM" id="MobiDB-lite"/>
    </source>
</evidence>
<dbReference type="AlphaFoldDB" id="A0A9W7B1A1"/>
<keyword evidence="3" id="KW-1185">Reference proteome</keyword>
<evidence type="ECO:0000313" key="3">
    <source>
        <dbReference type="Proteomes" id="UP001165160"/>
    </source>
</evidence>
<feature type="compositionally biased region" description="Acidic residues" evidence="1">
    <location>
        <begin position="148"/>
        <end position="159"/>
    </location>
</feature>
<comment type="caution">
    <text evidence="2">The sequence shown here is derived from an EMBL/GenBank/DDBJ whole genome shotgun (WGS) entry which is preliminary data.</text>
</comment>
<feature type="compositionally biased region" description="Basic and acidic residues" evidence="1">
    <location>
        <begin position="204"/>
        <end position="222"/>
    </location>
</feature>
<gene>
    <name evidence="2" type="ORF">TrVE_jg12962</name>
</gene>
<feature type="region of interest" description="Disordered" evidence="1">
    <location>
        <begin position="98"/>
        <end position="222"/>
    </location>
</feature>
<organism evidence="2 3">
    <name type="scientific">Triparma verrucosa</name>
    <dbReference type="NCBI Taxonomy" id="1606542"/>
    <lineage>
        <taxon>Eukaryota</taxon>
        <taxon>Sar</taxon>
        <taxon>Stramenopiles</taxon>
        <taxon>Ochrophyta</taxon>
        <taxon>Bolidophyceae</taxon>
        <taxon>Parmales</taxon>
        <taxon>Triparmaceae</taxon>
        <taxon>Triparma</taxon>
    </lineage>
</organism>
<feature type="compositionally biased region" description="Polar residues" evidence="1">
    <location>
        <begin position="183"/>
        <end position="203"/>
    </location>
</feature>
<dbReference type="EMBL" id="BRXX01000011">
    <property type="protein sequence ID" value="GMH82062.1"/>
    <property type="molecule type" value="Genomic_DNA"/>
</dbReference>
<name>A0A9W7B1A1_9STRA</name>
<reference evidence="3" key="1">
    <citation type="journal article" date="2023" name="Commun. Biol.">
        <title>Genome analysis of Parmales, the sister group of diatoms, reveals the evolutionary specialization of diatoms from phago-mixotrophs to photoautotrophs.</title>
        <authorList>
            <person name="Ban H."/>
            <person name="Sato S."/>
            <person name="Yoshikawa S."/>
            <person name="Yamada K."/>
            <person name="Nakamura Y."/>
            <person name="Ichinomiya M."/>
            <person name="Sato N."/>
            <person name="Blanc-Mathieu R."/>
            <person name="Endo H."/>
            <person name="Kuwata A."/>
            <person name="Ogata H."/>
        </authorList>
    </citation>
    <scope>NUCLEOTIDE SEQUENCE [LARGE SCALE GENOMIC DNA]</scope>
    <source>
        <strain evidence="3">NIES 3699</strain>
    </source>
</reference>
<feature type="compositionally biased region" description="Basic and acidic residues" evidence="1">
    <location>
        <begin position="98"/>
        <end position="118"/>
    </location>
</feature>
<protein>
    <submittedName>
        <fullName evidence="2">Uncharacterized protein</fullName>
    </submittedName>
</protein>
<accession>A0A9W7B1A1</accession>
<feature type="compositionally biased region" description="Basic residues" evidence="1">
    <location>
        <begin position="119"/>
        <end position="131"/>
    </location>
</feature>
<evidence type="ECO:0000313" key="2">
    <source>
        <dbReference type="EMBL" id="GMH82062.1"/>
    </source>
</evidence>
<sequence length="538" mass="61057">MSAIQAAGVKITLLEKQLFLEKEKLSLYQEEVKDEIASMKKKAELKEKHLKESRALVADTLSHFQKLEKMCNSLGSSVTAKQLVTDLKASMQALTPRLKKETQKAKAEKDLERTEKQAIAKKKAVKSRRASSFRPMAFESSESKSSILEDEGEEEDEVGELMSNLHEAPTPTTSPLMRKAYSAPQSGAKSPSTAADHSTTTPHYQERRRSNTAEWVNEGREASSEEMDILIKEIYVMMCGSTNNADANAKDHKRDVSLESFMTQEEFLRFVTLANLVDSNLTMPRVEALFISTVRSSSRGAKKFSKRIQYDDFGTVLQDMADIKYPYGNGAKSAMDTMMTDFVWPMRSRLKIKQALSSRQETKFEKDWLKQEVMTFFNNQNEPLMNLFKRYSNMSSKPDGHRGAMPLDQFCQFCLDYEITPALCSQTELMDAIHFIIGKKLSISFTDYIQCLAKLAEVIHSGSDTPNLLSKVQALFHDIDRSGSIFKLSREVKKMEQERRTSTMGKLQLAGGREQGRRVSQMSQKRISNVNKLFMMDM</sequence>
<proteinExistence type="predicted"/>
<dbReference type="Proteomes" id="UP001165160">
    <property type="component" value="Unassembled WGS sequence"/>
</dbReference>